<evidence type="ECO:0000313" key="2">
    <source>
        <dbReference type="EMBL" id="KAK2196302.1"/>
    </source>
</evidence>
<dbReference type="RefSeq" id="XP_067803144.1">
    <property type="nucleotide sequence ID" value="XM_067946580.1"/>
</dbReference>
<dbReference type="EMBL" id="JALLKP010000002">
    <property type="protein sequence ID" value="KAK2196302.1"/>
    <property type="molecule type" value="Genomic_DNA"/>
</dbReference>
<proteinExistence type="predicted"/>
<dbReference type="AlphaFoldDB" id="A0AAD9UNX8"/>
<comment type="caution">
    <text evidence="2">The sequence shown here is derived from an EMBL/GenBank/DDBJ whole genome shotgun (WGS) entry which is preliminary data.</text>
</comment>
<keyword evidence="3" id="KW-1185">Reference proteome</keyword>
<protein>
    <submittedName>
        <fullName evidence="2">Bifunctional Tubulin-folding cofactor D/Armadillo-type fold/Armadillo-like helical</fullName>
    </submittedName>
</protein>
<reference evidence="2" key="1">
    <citation type="journal article" date="2023" name="Nat. Microbiol.">
        <title>Babesia duncani multi-omics identifies virulence factors and drug targets.</title>
        <authorList>
            <person name="Singh P."/>
            <person name="Lonardi S."/>
            <person name="Liang Q."/>
            <person name="Vydyam P."/>
            <person name="Khabirova E."/>
            <person name="Fang T."/>
            <person name="Gihaz S."/>
            <person name="Thekkiniath J."/>
            <person name="Munshi M."/>
            <person name="Abel S."/>
            <person name="Ciampossin L."/>
            <person name="Batugedara G."/>
            <person name="Gupta M."/>
            <person name="Lu X.M."/>
            <person name="Lenz T."/>
            <person name="Chakravarty S."/>
            <person name="Cornillot E."/>
            <person name="Hu Y."/>
            <person name="Ma W."/>
            <person name="Gonzalez L.M."/>
            <person name="Sanchez S."/>
            <person name="Estrada K."/>
            <person name="Sanchez-Flores A."/>
            <person name="Montero E."/>
            <person name="Harb O.S."/>
            <person name="Le Roch K.G."/>
            <person name="Mamoun C.B."/>
        </authorList>
    </citation>
    <scope>NUCLEOTIDE SEQUENCE</scope>
    <source>
        <strain evidence="2">WA1</strain>
    </source>
</reference>
<sequence>MSRVLGGKMNKMDSEVDSFDISHPAQLDKCKGLLETLHCASSRIIHATPLDGDLELVESTVFQLEEITSQYLSLPNILYPHIEPLSLHVFQLLEKVILDESRNLAILLDSRILEHLSFYLYNVAKVVGHRRLMTAAPTNVQLLVPLVQLLHELQTTITYAELHARGYDKFWCLEFVILAWLSIIIQVPFELCSFGVDQLEIEILNACAWYFNQSTRARDMAALVICHLMSRPDVFDTPIVGDYVQELCQHLGENVDVNKVGSLHVIKQFVKRGDLKLATFIHESVLSILQEPNYTTPGALRLLAGIFGYICLHVMEHASKDSVKQTEAMIARLLELVVETDAKTRWAAAKAIGRISTRLSIEYTVEILEHLVKLLYQDNVPEAIMHGACTAIAQIVQFGTLGHENYKLVIEATNATLSFDLWRGNASAGAAVRDACCYICWAVTRSNWVPTDEAILLLVRELINVACFDSSINCRRAACAAIQEMVGRWGRVPCGLELVGILDYYYVGNFYRAFTVAPVKIGALGPYTASMLKFVYKHKLHHPNYNLRLAAATVIANLAPPQQEIYMDLILSNATVGTPSVMNGSLLALIAVLERYPKHPGLLGYMATIKRIPCTFENQRLFRGKGGTMQREAICKLVSAIIKQSMDLEPYLGTYIVLIKDCLRNFSLQVQVAAADALGHVYPLALHLRDYIAKAILNEGENVAALRGYALALAKVFPNEQVVHAAAKLLLLGPGPTSDAQARQYCLLAIVTYLERLGTEMDHSLFLTMVAAIEAGAQDFECDMRGDVGSWVRSVACEAAIVMLQRFCAPLDPLNPVDSGVKQWSVRILKTILLAAFEPLDNQRARATFLLATKLGPNANILEPTSVWDRVLYGRHYATCTGKFEDWHLDPRLDEVINELLERVPKDDVLAIVTNSDHTQLLDSHSCSRPQTKASFPLTSWNDGTLTIPPLLKLAAIPELQEVICSGTFRLLGARYPKMPEMLILCMEHLPNVEQFKTTMTRQLCQEYRNAITTNNQRACTRLMVAAKALVQLDLLKNPHEIVSLAMDQCGVTRNYAHIKEIVKLLFECLHVYPVVLKVALSVLLHDYPTLRLFTLECLTLYIGGISDDAQIDEIMLAMQELDLQNDEQVGQFIKFILKTLGHYI</sequence>
<dbReference type="PANTHER" id="PTHR12658:SF0">
    <property type="entry name" value="TUBULIN-SPECIFIC CHAPERONE D"/>
    <property type="match status" value="1"/>
</dbReference>
<dbReference type="KEGG" id="bdw:94335842"/>
<feature type="domain" description="Tubulin-folding cofactor D ARM repeats" evidence="1">
    <location>
        <begin position="318"/>
        <end position="496"/>
    </location>
</feature>
<dbReference type="Pfam" id="PF25767">
    <property type="entry name" value="ARM_TBCD_2nd"/>
    <property type="match status" value="1"/>
</dbReference>
<dbReference type="InterPro" id="IPR016024">
    <property type="entry name" value="ARM-type_fold"/>
</dbReference>
<dbReference type="InterPro" id="IPR058033">
    <property type="entry name" value="ARM_TBCD_2nd"/>
</dbReference>
<dbReference type="GO" id="GO:0048487">
    <property type="term" value="F:beta-tubulin binding"/>
    <property type="evidence" value="ECO:0007669"/>
    <property type="project" value="InterPro"/>
</dbReference>
<dbReference type="Pfam" id="PF23579">
    <property type="entry name" value="ARM_TBCD"/>
    <property type="match status" value="1"/>
</dbReference>
<accession>A0AAD9UNX8</accession>
<dbReference type="GeneID" id="94335842"/>
<dbReference type="GO" id="GO:0007023">
    <property type="term" value="P:post-chaperonin tubulin folding pathway"/>
    <property type="evidence" value="ECO:0007669"/>
    <property type="project" value="InterPro"/>
</dbReference>
<dbReference type="GO" id="GO:0007021">
    <property type="term" value="P:tubulin complex assembly"/>
    <property type="evidence" value="ECO:0007669"/>
    <property type="project" value="InterPro"/>
</dbReference>
<organism evidence="2 3">
    <name type="scientific">Babesia duncani</name>
    <dbReference type="NCBI Taxonomy" id="323732"/>
    <lineage>
        <taxon>Eukaryota</taxon>
        <taxon>Sar</taxon>
        <taxon>Alveolata</taxon>
        <taxon>Apicomplexa</taxon>
        <taxon>Aconoidasida</taxon>
        <taxon>Piroplasmida</taxon>
        <taxon>Babesiidae</taxon>
        <taxon>Babesia</taxon>
    </lineage>
</organism>
<dbReference type="GO" id="GO:0005096">
    <property type="term" value="F:GTPase activator activity"/>
    <property type="evidence" value="ECO:0007669"/>
    <property type="project" value="InterPro"/>
</dbReference>
<dbReference type="InterPro" id="IPR011989">
    <property type="entry name" value="ARM-like"/>
</dbReference>
<dbReference type="GO" id="GO:0000226">
    <property type="term" value="P:microtubule cytoskeleton organization"/>
    <property type="evidence" value="ECO:0007669"/>
    <property type="project" value="TreeGrafter"/>
</dbReference>
<dbReference type="Proteomes" id="UP001214638">
    <property type="component" value="Unassembled WGS sequence"/>
</dbReference>
<dbReference type="Gene3D" id="1.25.10.10">
    <property type="entry name" value="Leucine-rich Repeat Variant"/>
    <property type="match status" value="1"/>
</dbReference>
<evidence type="ECO:0000259" key="1">
    <source>
        <dbReference type="Pfam" id="PF25767"/>
    </source>
</evidence>
<dbReference type="SUPFAM" id="SSF48371">
    <property type="entry name" value="ARM repeat"/>
    <property type="match status" value="1"/>
</dbReference>
<evidence type="ECO:0000313" key="3">
    <source>
        <dbReference type="Proteomes" id="UP001214638"/>
    </source>
</evidence>
<dbReference type="InterPro" id="IPR033162">
    <property type="entry name" value="TBCD"/>
</dbReference>
<name>A0AAD9UNX8_9APIC</name>
<dbReference type="PANTHER" id="PTHR12658">
    <property type="entry name" value="BETA-TUBULIN COFACTOR D"/>
    <property type="match status" value="1"/>
</dbReference>
<gene>
    <name evidence="2" type="ORF">BdWA1_001544</name>
</gene>